<dbReference type="PANTHER" id="PTHR43316">
    <property type="entry name" value="HYDROLASE, HALOACID DELAHOGENASE-RELATED"/>
    <property type="match status" value="1"/>
</dbReference>
<dbReference type="Pfam" id="PF00702">
    <property type="entry name" value="Hydrolase"/>
    <property type="match status" value="1"/>
</dbReference>
<dbReference type="SUPFAM" id="SSF56784">
    <property type="entry name" value="HAD-like"/>
    <property type="match status" value="1"/>
</dbReference>
<protein>
    <submittedName>
        <fullName evidence="2">HAD hydrolase-like protein</fullName>
    </submittedName>
</protein>
<proteinExistence type="predicted"/>
<dbReference type="Proteomes" id="UP000515728">
    <property type="component" value="Chromosome"/>
</dbReference>
<evidence type="ECO:0000313" key="2">
    <source>
        <dbReference type="EMBL" id="QNG51631.1"/>
    </source>
</evidence>
<dbReference type="GO" id="GO:0016787">
    <property type="term" value="F:hydrolase activity"/>
    <property type="evidence" value="ECO:0007669"/>
    <property type="project" value="UniProtKB-KW"/>
</dbReference>
<dbReference type="EMBL" id="CP060131">
    <property type="protein sequence ID" value="QNG51631.1"/>
    <property type="molecule type" value="Genomic_DNA"/>
</dbReference>
<evidence type="ECO:0000256" key="1">
    <source>
        <dbReference type="ARBA" id="ARBA00022801"/>
    </source>
</evidence>
<name>A0A7G7MFS0_9PSEU</name>
<dbReference type="SFLD" id="SFLDS00003">
    <property type="entry name" value="Haloacid_Dehalogenase"/>
    <property type="match status" value="1"/>
</dbReference>
<reference evidence="2 3" key="1">
    <citation type="submission" date="2020-08" db="EMBL/GenBank/DDBJ databases">
        <authorList>
            <person name="Mo P."/>
        </authorList>
    </citation>
    <scope>NUCLEOTIDE SEQUENCE [LARGE SCALE GENOMIC DNA]</scope>
    <source>
        <strain evidence="2 3">CGMCC 4.1532</strain>
    </source>
</reference>
<dbReference type="Gene3D" id="1.10.150.240">
    <property type="entry name" value="Putative phosphatase, domain 2"/>
    <property type="match status" value="1"/>
</dbReference>
<organism evidence="2 3">
    <name type="scientific">Pseudonocardia petroleophila</name>
    <dbReference type="NCBI Taxonomy" id="37331"/>
    <lineage>
        <taxon>Bacteria</taxon>
        <taxon>Bacillati</taxon>
        <taxon>Actinomycetota</taxon>
        <taxon>Actinomycetes</taxon>
        <taxon>Pseudonocardiales</taxon>
        <taxon>Pseudonocardiaceae</taxon>
        <taxon>Pseudonocardia</taxon>
    </lineage>
</organism>
<dbReference type="InterPro" id="IPR051540">
    <property type="entry name" value="S-2-haloacid_dehalogenase"/>
</dbReference>
<dbReference type="InterPro" id="IPR023198">
    <property type="entry name" value="PGP-like_dom2"/>
</dbReference>
<dbReference type="InterPro" id="IPR023214">
    <property type="entry name" value="HAD_sf"/>
</dbReference>
<dbReference type="Gene3D" id="3.40.50.1000">
    <property type="entry name" value="HAD superfamily/HAD-like"/>
    <property type="match status" value="1"/>
</dbReference>
<dbReference type="InterPro" id="IPR036412">
    <property type="entry name" value="HAD-like_sf"/>
</dbReference>
<keyword evidence="1 2" id="KW-0378">Hydrolase</keyword>
<dbReference type="AlphaFoldDB" id="A0A7G7MFS0"/>
<dbReference type="PANTHER" id="PTHR43316:SF8">
    <property type="entry name" value="HAD FAMILY HYDROLASE"/>
    <property type="match status" value="1"/>
</dbReference>
<dbReference type="RefSeq" id="WP_185718385.1">
    <property type="nucleotide sequence ID" value="NZ_BAAAWI010000001.1"/>
</dbReference>
<gene>
    <name evidence="2" type="ORF">H6H00_26575</name>
</gene>
<accession>A0A7G7MFS0</accession>
<dbReference type="KEGG" id="ppel:H6H00_26575"/>
<keyword evidence="3" id="KW-1185">Reference proteome</keyword>
<evidence type="ECO:0000313" key="3">
    <source>
        <dbReference type="Proteomes" id="UP000515728"/>
    </source>
</evidence>
<dbReference type="SFLD" id="SFLDG01129">
    <property type="entry name" value="C1.5:_HAD__Beta-PGM__Phosphata"/>
    <property type="match status" value="1"/>
</dbReference>
<sequence>MALTLLFDADDTLWENNVLFERVSEDFFAWLAHPDAAHARAVREEIETANIAAHGYGSAVFLRSLHDCVTRLRGRPVTDAERAEIAALAAALRHHEVELLPGVEDVLAELGTRHELRLMTKGDPVEQQRKVEISGLAGHFRSVHVVARKDVTTYRALAGDLALDPSATWMIGNSPRSDILPARAAGLNAVFVPHPHTWAHEEAEVDDPAVLTVGSLRELPRHF</sequence>